<protein>
    <submittedName>
        <fullName evidence="1">Uncharacterized protein</fullName>
    </submittedName>
</protein>
<accession>A0A0A9E7G7</accession>
<proteinExistence type="predicted"/>
<evidence type="ECO:0000313" key="1">
    <source>
        <dbReference type="EMBL" id="JAD91927.1"/>
    </source>
</evidence>
<dbReference type="EMBL" id="GBRH01205968">
    <property type="protein sequence ID" value="JAD91927.1"/>
    <property type="molecule type" value="Transcribed_RNA"/>
</dbReference>
<sequence>MADTFLRPQDCCRSDTVFTRCSWTHGCSRLYRTTRVEQAVNFYLITLFTKFRVRLLNPSFSHVPHITPGSQGFISSLKTLHNHHADDYFVAKLN</sequence>
<dbReference type="AlphaFoldDB" id="A0A0A9E7G7"/>
<reference evidence="1" key="1">
    <citation type="submission" date="2014-09" db="EMBL/GenBank/DDBJ databases">
        <authorList>
            <person name="Magalhaes I.L.F."/>
            <person name="Oliveira U."/>
            <person name="Santos F.R."/>
            <person name="Vidigal T.H.D.A."/>
            <person name="Brescovit A.D."/>
            <person name="Santos A.J."/>
        </authorList>
    </citation>
    <scope>NUCLEOTIDE SEQUENCE</scope>
    <source>
        <tissue evidence="1">Shoot tissue taken approximately 20 cm above the soil surface</tissue>
    </source>
</reference>
<name>A0A0A9E7G7_ARUDO</name>
<reference evidence="1" key="2">
    <citation type="journal article" date="2015" name="Data Brief">
        <title>Shoot transcriptome of the giant reed, Arundo donax.</title>
        <authorList>
            <person name="Barrero R.A."/>
            <person name="Guerrero F.D."/>
            <person name="Moolhuijzen P."/>
            <person name="Goolsby J.A."/>
            <person name="Tidwell J."/>
            <person name="Bellgard S.E."/>
            <person name="Bellgard M.I."/>
        </authorList>
    </citation>
    <scope>NUCLEOTIDE SEQUENCE</scope>
    <source>
        <tissue evidence="1">Shoot tissue taken approximately 20 cm above the soil surface</tissue>
    </source>
</reference>
<organism evidence="1">
    <name type="scientific">Arundo donax</name>
    <name type="common">Giant reed</name>
    <name type="synonym">Donax arundinaceus</name>
    <dbReference type="NCBI Taxonomy" id="35708"/>
    <lineage>
        <taxon>Eukaryota</taxon>
        <taxon>Viridiplantae</taxon>
        <taxon>Streptophyta</taxon>
        <taxon>Embryophyta</taxon>
        <taxon>Tracheophyta</taxon>
        <taxon>Spermatophyta</taxon>
        <taxon>Magnoliopsida</taxon>
        <taxon>Liliopsida</taxon>
        <taxon>Poales</taxon>
        <taxon>Poaceae</taxon>
        <taxon>PACMAD clade</taxon>
        <taxon>Arundinoideae</taxon>
        <taxon>Arundineae</taxon>
        <taxon>Arundo</taxon>
    </lineage>
</organism>